<protein>
    <submittedName>
        <fullName evidence="1">Phosphoribosyl-ATP pyrophosphohydrolase</fullName>
    </submittedName>
</protein>
<comment type="caution">
    <text evidence="1">The sequence shown here is derived from an EMBL/GenBank/DDBJ whole genome shotgun (WGS) entry which is preliminary data.</text>
</comment>
<organism evidence="1 2">
    <name type="scientific">Couchioplanes caeruleus subsp. caeruleus</name>
    <dbReference type="NCBI Taxonomy" id="56427"/>
    <lineage>
        <taxon>Bacteria</taxon>
        <taxon>Bacillati</taxon>
        <taxon>Actinomycetota</taxon>
        <taxon>Actinomycetes</taxon>
        <taxon>Micromonosporales</taxon>
        <taxon>Micromonosporaceae</taxon>
        <taxon>Couchioplanes</taxon>
    </lineage>
</organism>
<dbReference type="AlphaFoldDB" id="A0A1K0GS76"/>
<evidence type="ECO:0000313" key="2">
    <source>
        <dbReference type="Proteomes" id="UP000182486"/>
    </source>
</evidence>
<accession>A0A1K0GS76</accession>
<dbReference type="EMBL" id="MEIA01000118">
    <property type="protein sequence ID" value="OJF14076.1"/>
    <property type="molecule type" value="Genomic_DNA"/>
</dbReference>
<keyword evidence="1" id="KW-0378">Hydrolase</keyword>
<dbReference type="InterPro" id="IPR038735">
    <property type="entry name" value="MSMEG_1276-like_NTP-PPase_dom"/>
</dbReference>
<name>A0A1K0GS76_9ACTN</name>
<evidence type="ECO:0000313" key="1">
    <source>
        <dbReference type="EMBL" id="OJF14076.1"/>
    </source>
</evidence>
<dbReference type="RefSeq" id="WP_071805177.1">
    <property type="nucleotide sequence ID" value="NZ_MEIA01000118.1"/>
</dbReference>
<gene>
    <name evidence="1" type="ORF">BG844_11695</name>
</gene>
<dbReference type="CDD" id="cd11532">
    <property type="entry name" value="NTP-PPase_COG4997"/>
    <property type="match status" value="1"/>
</dbReference>
<dbReference type="GO" id="GO:0016787">
    <property type="term" value="F:hydrolase activity"/>
    <property type="evidence" value="ECO:0007669"/>
    <property type="project" value="UniProtKB-KW"/>
</dbReference>
<keyword evidence="2" id="KW-1185">Reference proteome</keyword>
<proteinExistence type="predicted"/>
<sequence>KLVRDRIPEIISAGGQTPKVRVLGAQELLPALIAKLHEEAEEVASAEPAARLGELADIHEVLAALTAALGFTEAEVDEAAASKRAERGAFARRLWLDEVLIP</sequence>
<dbReference type="Proteomes" id="UP000182486">
    <property type="component" value="Unassembled WGS sequence"/>
</dbReference>
<feature type="non-terminal residue" evidence="1">
    <location>
        <position position="1"/>
    </location>
</feature>
<reference evidence="1 2" key="1">
    <citation type="submission" date="2016-09" db="EMBL/GenBank/DDBJ databases">
        <title>Couchioplanes caeruleus draft genome sequence.</title>
        <authorList>
            <person name="Sheehan J."/>
            <person name="Caffrey P."/>
        </authorList>
    </citation>
    <scope>NUCLEOTIDE SEQUENCE [LARGE SCALE GENOMIC DNA]</scope>
    <source>
        <strain evidence="1 2">DSM 43634</strain>
    </source>
</reference>